<comment type="caution">
    <text evidence="2">The sequence shown here is derived from an EMBL/GenBank/DDBJ whole genome shotgun (WGS) entry which is preliminary data.</text>
</comment>
<feature type="region of interest" description="Disordered" evidence="1">
    <location>
        <begin position="134"/>
        <end position="160"/>
    </location>
</feature>
<accession>A0A8T0JF90</accession>
<evidence type="ECO:0000256" key="1">
    <source>
        <dbReference type="SAM" id="MobiDB-lite"/>
    </source>
</evidence>
<dbReference type="Proteomes" id="UP000822688">
    <property type="component" value="Chromosome 1"/>
</dbReference>
<sequence>MNAPSPRSIAAPRNHKQITKVQKSSSCSSLTSVDRIPQSLHCHNSHKITPGYFESSLGNPQSITKEEEKSALHQPVRQSIKLLVRHTTSPSSSRPKDGEEEAADNSQIVKPSRHKNQLALFSLSRSLSQGPSCFPGLLVSTVPRSPRSESSKSMDSMNRN</sequence>
<proteinExistence type="predicted"/>
<reference evidence="2" key="1">
    <citation type="submission" date="2020-06" db="EMBL/GenBank/DDBJ databases">
        <title>WGS assembly of Ceratodon purpureus strain R40.</title>
        <authorList>
            <person name="Carey S.B."/>
            <person name="Jenkins J."/>
            <person name="Shu S."/>
            <person name="Lovell J.T."/>
            <person name="Sreedasyam A."/>
            <person name="Maumus F."/>
            <person name="Tiley G.P."/>
            <person name="Fernandez-Pozo N."/>
            <person name="Barry K."/>
            <person name="Chen C."/>
            <person name="Wang M."/>
            <person name="Lipzen A."/>
            <person name="Daum C."/>
            <person name="Saski C.A."/>
            <person name="Payton A.C."/>
            <person name="Mcbreen J.C."/>
            <person name="Conrad R.E."/>
            <person name="Kollar L.M."/>
            <person name="Olsson S."/>
            <person name="Huttunen S."/>
            <person name="Landis J.B."/>
            <person name="Wickett N.J."/>
            <person name="Johnson M.G."/>
            <person name="Rensing S.A."/>
            <person name="Grimwood J."/>
            <person name="Schmutz J."/>
            <person name="Mcdaniel S.F."/>
        </authorList>
    </citation>
    <scope>NUCLEOTIDE SEQUENCE</scope>
    <source>
        <strain evidence="2">R40</strain>
    </source>
</reference>
<gene>
    <name evidence="2" type="ORF">KC19_1G338800</name>
</gene>
<protein>
    <submittedName>
        <fullName evidence="2">Uncharacterized protein</fullName>
    </submittedName>
</protein>
<name>A0A8T0JF90_CERPU</name>
<dbReference type="EMBL" id="CM026421">
    <property type="protein sequence ID" value="KAG0593559.1"/>
    <property type="molecule type" value="Genomic_DNA"/>
</dbReference>
<feature type="compositionally biased region" description="Polar residues" evidence="1">
    <location>
        <begin position="19"/>
        <end position="32"/>
    </location>
</feature>
<dbReference type="AlphaFoldDB" id="A0A8T0JF90"/>
<evidence type="ECO:0000313" key="2">
    <source>
        <dbReference type="EMBL" id="KAG0593559.1"/>
    </source>
</evidence>
<feature type="region of interest" description="Disordered" evidence="1">
    <location>
        <begin position="1"/>
        <end position="114"/>
    </location>
</feature>
<evidence type="ECO:0000313" key="3">
    <source>
        <dbReference type="Proteomes" id="UP000822688"/>
    </source>
</evidence>
<keyword evidence="3" id="KW-1185">Reference proteome</keyword>
<organism evidence="2 3">
    <name type="scientific">Ceratodon purpureus</name>
    <name type="common">Fire moss</name>
    <name type="synonym">Dicranum purpureum</name>
    <dbReference type="NCBI Taxonomy" id="3225"/>
    <lineage>
        <taxon>Eukaryota</taxon>
        <taxon>Viridiplantae</taxon>
        <taxon>Streptophyta</taxon>
        <taxon>Embryophyta</taxon>
        <taxon>Bryophyta</taxon>
        <taxon>Bryophytina</taxon>
        <taxon>Bryopsida</taxon>
        <taxon>Dicranidae</taxon>
        <taxon>Pseudoditrichales</taxon>
        <taxon>Ditrichaceae</taxon>
        <taxon>Ceratodon</taxon>
    </lineage>
</organism>